<sequence>MANSCEIRGNADLFGIGVRIGSYLQWLTLIIANVVAPTSVPEISRTIAVFQLAFLCALAWNALANTDQTYDVEAFIVTAFGVGGGLTITSIRNNGCVTRLTIGVTYMLALGFYAFSVWLWSVGLNRLARSPCSWIFLFSKLHMHGHLRYFGLVTSVLATIGSAVMLVRLILGLWYNREHWRPWILNPTSEPNLAHSSMQQHKIVRYAIRAAQLVALATLVTVVELTISWNGVVGVNDLMQTGQLIPFVVGCGVLGNIIWSCIFQTPDSMYQ</sequence>
<gene>
    <name evidence="1" type="ORF">CRV2_00013518</name>
</gene>
<proteinExistence type="predicted"/>
<dbReference type="Proteomes" id="UP000836387">
    <property type="component" value="Unassembled WGS sequence"/>
</dbReference>
<evidence type="ECO:0000313" key="2">
    <source>
        <dbReference type="Proteomes" id="UP000836387"/>
    </source>
</evidence>
<keyword evidence="2" id="KW-1185">Reference proteome</keyword>
<reference evidence="1" key="1">
    <citation type="submission" date="2020-04" db="EMBL/GenBank/DDBJ databases">
        <authorList>
            <person name="Broberg M."/>
        </authorList>
    </citation>
    <scope>NUCLEOTIDE SEQUENCE</scope>
</reference>
<dbReference type="EMBL" id="CADEHS020000014">
    <property type="protein sequence ID" value="CAG9947984.1"/>
    <property type="molecule type" value="Genomic_DNA"/>
</dbReference>
<reference evidence="1" key="2">
    <citation type="submission" date="2021-10" db="EMBL/GenBank/DDBJ databases">
        <authorList>
            <person name="Piombo E."/>
        </authorList>
    </citation>
    <scope>NUCLEOTIDE SEQUENCE</scope>
</reference>
<protein>
    <submittedName>
        <fullName evidence="1">Uncharacterized protein</fullName>
    </submittedName>
</protein>
<evidence type="ECO:0000313" key="1">
    <source>
        <dbReference type="EMBL" id="CAG9947984.1"/>
    </source>
</evidence>
<organism evidence="1 2">
    <name type="scientific">Clonostachys rosea f. rosea IK726</name>
    <dbReference type="NCBI Taxonomy" id="1349383"/>
    <lineage>
        <taxon>Eukaryota</taxon>
        <taxon>Fungi</taxon>
        <taxon>Dikarya</taxon>
        <taxon>Ascomycota</taxon>
        <taxon>Pezizomycotina</taxon>
        <taxon>Sordariomycetes</taxon>
        <taxon>Hypocreomycetidae</taxon>
        <taxon>Hypocreales</taxon>
        <taxon>Bionectriaceae</taxon>
        <taxon>Clonostachys</taxon>
    </lineage>
</organism>
<accession>A0ACA9U4P0</accession>
<comment type="caution">
    <text evidence="1">The sequence shown here is derived from an EMBL/GenBank/DDBJ whole genome shotgun (WGS) entry which is preliminary data.</text>
</comment>
<name>A0ACA9U4P0_BIOOC</name>